<dbReference type="InterPro" id="IPR011518">
    <property type="entry name" value="Transposase_36"/>
</dbReference>
<evidence type="ECO:0000313" key="3">
    <source>
        <dbReference type="Proteomes" id="UP000540698"/>
    </source>
</evidence>
<dbReference type="Proteomes" id="UP000540698">
    <property type="component" value="Unassembled WGS sequence"/>
</dbReference>
<feature type="region of interest" description="Disordered" evidence="1">
    <location>
        <begin position="65"/>
        <end position="90"/>
    </location>
</feature>
<accession>A0A7X6R7G5</accession>
<gene>
    <name evidence="2" type="ORF">HGB38_35525</name>
</gene>
<dbReference type="AlphaFoldDB" id="A0A7X6R7G5"/>
<reference evidence="2 3" key="1">
    <citation type="submission" date="2020-04" db="EMBL/GenBank/DDBJ databases">
        <title>MicrobeNet Type strains.</title>
        <authorList>
            <person name="Nicholson A.C."/>
        </authorList>
    </citation>
    <scope>NUCLEOTIDE SEQUENCE [LARGE SCALE GENOMIC DNA]</scope>
    <source>
        <strain evidence="2 3">DSM 44956</strain>
    </source>
</reference>
<proteinExistence type="predicted"/>
<name>A0A7X6R7G5_9NOCA</name>
<sequence length="701" mass="77376">MRYGGVEGAEERLGQRFEVLLPHLNERQRRLALATEARLLGHGGVRTVARVAGVSETTVRKGVFELESGDPPLPEQQVRRAGGGRKPAGQVDPQLVAALLKLVEPDERGDPESPLRWTTKSLRNLAEELSRQGHRVSAPTVRKLLRDNGFSLQANAKTLEGHQHPDRDGQFRYINDHVKTHQSAGEPVISVDSKKKEQLGRLPNAGREWRPQGEPVEVEDHSFFTGPNVDQAIPYGIYDLATDAGWVNVGVDHDTSAFAVASIRRWWQGRGCFDYPRASKLLITADAGGSNSYRYRLWKAELAALAAETGLAITVCHFPPGTSKWNKIEHRLFSQITMNWRGRPLTSHAVVVNTIASTHTRTGLRVHAELDTRDYPLGIAVNTEQFQALSVRPHDWHGAWNYTVGPASAGVAVTAEHRDHHRAEFLELLTDPQLTGMTRDELDDLAADLAPAQAARAAQRCWEQRGGRRRRAPGAGGKRLLPGAACVLITILYLRQVCSQRVLSELLEVNANSIGEVIAETRTLLDQHPHRVATSTQLRFTTPTALRDFLHRTSASGAQPPAQLPETLSSPTLTGLSRQQLHDLIERLAPRQAALVERHRHTRRGGERMPGARGGVFLQKITDAERILATVLHQRKLCTREVLAELFGVSPRTIGTALLQVRPLLEHDGITINPAATRYRSATDLLAAIPPSDTIATDSPR</sequence>
<comment type="caution">
    <text evidence="2">The sequence shown here is derived from an EMBL/GenBank/DDBJ whole genome shotgun (WGS) entry which is preliminary data.</text>
</comment>
<evidence type="ECO:0000313" key="2">
    <source>
        <dbReference type="EMBL" id="NKY31451.1"/>
    </source>
</evidence>
<dbReference type="Pfam" id="PF07592">
    <property type="entry name" value="DDE_Tnp_ISAZ013"/>
    <property type="match status" value="1"/>
</dbReference>
<organism evidence="2 3">
    <name type="scientific">Nocardia gamkensis</name>
    <dbReference type="NCBI Taxonomy" id="352869"/>
    <lineage>
        <taxon>Bacteria</taxon>
        <taxon>Bacillati</taxon>
        <taxon>Actinomycetota</taxon>
        <taxon>Actinomycetes</taxon>
        <taxon>Mycobacteriales</taxon>
        <taxon>Nocardiaceae</taxon>
        <taxon>Nocardia</taxon>
    </lineage>
</organism>
<dbReference type="NCBIfam" id="NF033519">
    <property type="entry name" value="transpos_ISAzo13"/>
    <property type="match status" value="1"/>
</dbReference>
<evidence type="ECO:0000256" key="1">
    <source>
        <dbReference type="SAM" id="MobiDB-lite"/>
    </source>
</evidence>
<keyword evidence="3" id="KW-1185">Reference proteome</keyword>
<protein>
    <submittedName>
        <fullName evidence="2">ISAzo13 family transposase</fullName>
    </submittedName>
</protein>
<dbReference type="EMBL" id="JAAXOS010000043">
    <property type="protein sequence ID" value="NKY31451.1"/>
    <property type="molecule type" value="Genomic_DNA"/>
</dbReference>